<gene>
    <name evidence="2" type="ORF">FCC1311_054392</name>
</gene>
<evidence type="ECO:0000313" key="2">
    <source>
        <dbReference type="EMBL" id="GBG29217.1"/>
    </source>
</evidence>
<proteinExistence type="predicted"/>
<keyword evidence="3" id="KW-1185">Reference proteome</keyword>
<reference evidence="2 3" key="1">
    <citation type="submission" date="2017-12" db="EMBL/GenBank/DDBJ databases">
        <title>Sequencing, de novo assembly and annotation of complete genome of a new Thraustochytrid species, strain FCC1311.</title>
        <authorList>
            <person name="Sedici K."/>
            <person name="Godart F."/>
            <person name="Aiese Cigliano R."/>
            <person name="Sanseverino W."/>
            <person name="Barakat M."/>
            <person name="Ortet P."/>
            <person name="Marechal E."/>
            <person name="Cagnac O."/>
            <person name="Amato A."/>
        </authorList>
    </citation>
    <scope>NUCLEOTIDE SEQUENCE [LARGE SCALE GENOMIC DNA]</scope>
</reference>
<protein>
    <submittedName>
        <fullName evidence="2">Uncharacterized protein</fullName>
    </submittedName>
</protein>
<organism evidence="2 3">
    <name type="scientific">Hondaea fermentalgiana</name>
    <dbReference type="NCBI Taxonomy" id="2315210"/>
    <lineage>
        <taxon>Eukaryota</taxon>
        <taxon>Sar</taxon>
        <taxon>Stramenopiles</taxon>
        <taxon>Bigyra</taxon>
        <taxon>Labyrinthulomycetes</taxon>
        <taxon>Thraustochytrida</taxon>
        <taxon>Thraustochytriidae</taxon>
        <taxon>Hondaea</taxon>
    </lineage>
</organism>
<comment type="caution">
    <text evidence="2">The sequence shown here is derived from an EMBL/GenBank/DDBJ whole genome shotgun (WGS) entry which is preliminary data.</text>
</comment>
<dbReference type="InParanoid" id="A0A2R5GE57"/>
<feature type="region of interest" description="Disordered" evidence="1">
    <location>
        <begin position="164"/>
        <end position="195"/>
    </location>
</feature>
<evidence type="ECO:0000256" key="1">
    <source>
        <dbReference type="SAM" id="MobiDB-lite"/>
    </source>
</evidence>
<sequence>MLVDAGADMTVRNRAGLNPIESALALHLYNEMAIFLEQFSTWDLACCIARRFFLDYFSGDPVYHHYKNLNYEHAIFMAYAVVMHPSALRGGLQLRMKLRQFFNKERTMNNLERFFHDIRGDHRYDTSKNGRFDFHTPLKQKHKDEPLKKQLLQAHKNLEAKEALRRGGSQKALNNGATGNGGGGDDDDDDDDDDERDELDLIPFGMFVEFKRSKLRRWHTKAQAWDFSKCPDRIARFAFQGRLSSKEISEKLTQGRQAFADWRDANRQTLRDDEDRRLRQVADAVRLRKLRKDRAAKLEQQRIEEERIRQERAKKGLDKMDPDAKVVLSGAEVIYDIDEGQTSATYTICLGTRPVAPVLVKLSVISAPTATAPDAVDDGTKDQTQFLIRPTLVTFTPKNWEEPRQVEVWPKDDDALVRMKRKVTQGPAGVCDHKLVHVIPSTTDWSYKHPDLVWEPVQDPVLSVV</sequence>
<feature type="compositionally biased region" description="Acidic residues" evidence="1">
    <location>
        <begin position="184"/>
        <end position="195"/>
    </location>
</feature>
<accession>A0A2R5GE57</accession>
<dbReference type="EMBL" id="BEYU01000053">
    <property type="protein sequence ID" value="GBG29217.1"/>
    <property type="molecule type" value="Genomic_DNA"/>
</dbReference>
<name>A0A2R5GE57_9STRA</name>
<dbReference type="Proteomes" id="UP000241890">
    <property type="component" value="Unassembled WGS sequence"/>
</dbReference>
<evidence type="ECO:0000313" key="3">
    <source>
        <dbReference type="Proteomes" id="UP000241890"/>
    </source>
</evidence>
<dbReference type="AlphaFoldDB" id="A0A2R5GE57"/>